<evidence type="ECO:0000256" key="1">
    <source>
        <dbReference type="PROSITE-ProRule" id="PRU00339"/>
    </source>
</evidence>
<dbReference type="Pfam" id="PF13676">
    <property type="entry name" value="TIR_2"/>
    <property type="match status" value="1"/>
</dbReference>
<dbReference type="EMBL" id="JANFZH010000019">
    <property type="protein sequence ID" value="MCQ4840143.1"/>
    <property type="molecule type" value="Genomic_DNA"/>
</dbReference>
<dbReference type="Gene3D" id="1.25.40.10">
    <property type="entry name" value="Tetratricopeptide repeat domain"/>
    <property type="match status" value="1"/>
</dbReference>
<evidence type="ECO:0000313" key="6">
    <source>
        <dbReference type="Proteomes" id="UP001524473"/>
    </source>
</evidence>
<dbReference type="InterPro" id="IPR000408">
    <property type="entry name" value="Reg_chr_condens"/>
</dbReference>
<protein>
    <submittedName>
        <fullName evidence="5">TIR domain-containing protein</fullName>
    </submittedName>
</protein>
<dbReference type="PROSITE" id="PS00626">
    <property type="entry name" value="RCC1_2"/>
    <property type="match status" value="1"/>
</dbReference>
<feature type="transmembrane region" description="Helical" evidence="3">
    <location>
        <begin position="595"/>
        <end position="619"/>
    </location>
</feature>
<dbReference type="InterPro" id="IPR009091">
    <property type="entry name" value="RCC1/BLIP-II"/>
</dbReference>
<evidence type="ECO:0000256" key="3">
    <source>
        <dbReference type="SAM" id="Phobius"/>
    </source>
</evidence>
<keyword evidence="3" id="KW-0812">Transmembrane</keyword>
<name>A0ABT1RZN5_9FIRM</name>
<feature type="repeat" description="TPR" evidence="1">
    <location>
        <begin position="41"/>
        <end position="74"/>
    </location>
</feature>
<feature type="domain" description="TIR" evidence="4">
    <location>
        <begin position="158"/>
        <end position="280"/>
    </location>
</feature>
<dbReference type="Pfam" id="PF13540">
    <property type="entry name" value="RCC1_2"/>
    <property type="match status" value="1"/>
</dbReference>
<feature type="coiled-coil region" evidence="2">
    <location>
        <begin position="507"/>
        <end position="590"/>
    </location>
</feature>
<accession>A0ABT1RZN5</accession>
<dbReference type="Gene3D" id="2.130.10.30">
    <property type="entry name" value="Regulator of chromosome condensation 1/beta-lactamase-inhibitor protein II"/>
    <property type="match status" value="2"/>
</dbReference>
<sequence length="947" mass="105318">MTVIKCKMCGGDMELSTDKTFGSCEYCGSVMTLPKVDGEQTAAAFNRGNHFRRAGEFDKALAVYERIVEQDDKNAEAHWCCALCRFGIEYVEDPESGEWFPTCHRLSFDSFLEDVDYLAALEYADAAAKSQYRKDGEKIAQVQKGILATSQREEAFDVFLCYKESEEDGSRTKDSVLAQEIYYELTEEGRRVFFARITLEDKAGVEYEPYIFAALQSAKVMVVLGTTAEHFNAVWVKNEWSRFLALMKKDRSKLLIPCYRDMNPYDLPEQLSILQAYDMSKIGFIQDLIRGIDKVLGAGGEEEKENGEIQGETGNLSALLKRGELALEDGDWLKADGFFEQALNLDAENGRAYLGKFLAEKKSPTLEALAENRKKLHVSVEAERTEACPEAVGRIEEAVSRFFVRERLTRKDICERFEFDRTYPAYLPSWRKVIAEEEAFWGNKLFQRALKFSKEEDAERLSRVLGDVIQVLRQRQEAALPSDEEARKSVEKAYREKLDQAEKWAAEKSAEARLKAEEERRQAYEAACKKRDESKNSLDLRNAMDQFQALEDYLDSMEQVKACEKRIEELREAEREASRIEEERNRVRMHRKMRIISILVVAVLLVSTGVAVLMTQVILPGRDYSAAMEQMESGHYREAYLAFRKLGSYRDASLQMKKAVPLLQKSLFDSKKLSVGGRQCLAVTQSGAVLVAGEDPAPGVKGWTDITAVSASAAYGGFALGLKEDGTVVAAGKNEDGQCDVESWTDVIDVAAGVSHSVGLKADGTVVAAGNNWGHPKDVESWTNIVAVGAGDAFTVGLKADGSVVVQGHLKRDEGEIRVDDWTDIVAISVEPDGVMGLRADGTVVYTGTNTAIESNVKSWKDVIAISVGNYFSAAITAQGELLIAGNTYHSASNKLIISVSKVEEEVEDPVALSVGTSYMVVQERDGRYSGFGGNSSYYSGISDWNS</sequence>
<keyword evidence="3" id="KW-0472">Membrane</keyword>
<evidence type="ECO:0000313" key="5">
    <source>
        <dbReference type="EMBL" id="MCQ4840143.1"/>
    </source>
</evidence>
<dbReference type="SMART" id="SM00028">
    <property type="entry name" value="TPR"/>
    <property type="match status" value="2"/>
</dbReference>
<dbReference type="PANTHER" id="PTHR45982:SF1">
    <property type="entry name" value="REGULATOR OF CHROMOSOME CONDENSATION"/>
    <property type="match status" value="1"/>
</dbReference>
<proteinExistence type="predicted"/>
<evidence type="ECO:0000256" key="2">
    <source>
        <dbReference type="SAM" id="Coils"/>
    </source>
</evidence>
<keyword evidence="1" id="KW-0802">TPR repeat</keyword>
<organism evidence="5 6">
    <name type="scientific">Neglectibacter timonensis</name>
    <dbReference type="NCBI Taxonomy" id="1776382"/>
    <lineage>
        <taxon>Bacteria</taxon>
        <taxon>Bacillati</taxon>
        <taxon>Bacillota</taxon>
        <taxon>Clostridia</taxon>
        <taxon>Eubacteriales</taxon>
        <taxon>Oscillospiraceae</taxon>
        <taxon>Neglectibacter</taxon>
    </lineage>
</organism>
<dbReference type="GeneID" id="90533824"/>
<dbReference type="Proteomes" id="UP001524473">
    <property type="component" value="Unassembled WGS sequence"/>
</dbReference>
<comment type="caution">
    <text evidence="5">The sequence shown here is derived from an EMBL/GenBank/DDBJ whole genome shotgun (WGS) entry which is preliminary data.</text>
</comment>
<dbReference type="PROSITE" id="PS50005">
    <property type="entry name" value="TPR"/>
    <property type="match status" value="2"/>
</dbReference>
<feature type="repeat" description="TPR" evidence="1">
    <location>
        <begin position="316"/>
        <end position="349"/>
    </location>
</feature>
<dbReference type="Gene3D" id="3.40.50.10140">
    <property type="entry name" value="Toll/interleukin-1 receptor homology (TIR) domain"/>
    <property type="match status" value="1"/>
</dbReference>
<dbReference type="InterPro" id="IPR035897">
    <property type="entry name" value="Toll_tir_struct_dom_sf"/>
</dbReference>
<reference evidence="5 6" key="1">
    <citation type="submission" date="2022-06" db="EMBL/GenBank/DDBJ databases">
        <title>Isolation of gut microbiota from human fecal samples.</title>
        <authorList>
            <person name="Pamer E.G."/>
            <person name="Barat B."/>
            <person name="Waligurski E."/>
            <person name="Medina S."/>
            <person name="Paddock L."/>
            <person name="Mostad J."/>
        </authorList>
    </citation>
    <scope>NUCLEOTIDE SEQUENCE [LARGE SCALE GENOMIC DNA]</scope>
    <source>
        <strain evidence="5 6">DFI.9.73</strain>
    </source>
</reference>
<dbReference type="InterPro" id="IPR051553">
    <property type="entry name" value="Ran_GTPase-activating"/>
</dbReference>
<dbReference type="PANTHER" id="PTHR45982">
    <property type="entry name" value="REGULATOR OF CHROMOSOME CONDENSATION"/>
    <property type="match status" value="1"/>
</dbReference>
<dbReference type="SUPFAM" id="SSF48452">
    <property type="entry name" value="TPR-like"/>
    <property type="match status" value="1"/>
</dbReference>
<dbReference type="InterPro" id="IPR019734">
    <property type="entry name" value="TPR_rpt"/>
</dbReference>
<gene>
    <name evidence="5" type="ORF">NE695_09475</name>
</gene>
<dbReference type="SUPFAM" id="SSF50985">
    <property type="entry name" value="RCC1/BLIP-II"/>
    <property type="match status" value="2"/>
</dbReference>
<keyword evidence="2" id="KW-0175">Coiled coil</keyword>
<dbReference type="InterPro" id="IPR011990">
    <property type="entry name" value="TPR-like_helical_dom_sf"/>
</dbReference>
<evidence type="ECO:0000259" key="4">
    <source>
        <dbReference type="Pfam" id="PF13676"/>
    </source>
</evidence>
<dbReference type="SUPFAM" id="SSF52200">
    <property type="entry name" value="Toll/Interleukin receptor TIR domain"/>
    <property type="match status" value="1"/>
</dbReference>
<keyword evidence="3" id="KW-1133">Transmembrane helix</keyword>
<dbReference type="RefSeq" id="WP_066867235.1">
    <property type="nucleotide sequence ID" value="NZ_CABKVV010000014.1"/>
</dbReference>
<dbReference type="InterPro" id="IPR000157">
    <property type="entry name" value="TIR_dom"/>
</dbReference>
<keyword evidence="6" id="KW-1185">Reference proteome</keyword>